<evidence type="ECO:0000313" key="6">
    <source>
        <dbReference type="EMBL" id="PIR03990.1"/>
    </source>
</evidence>
<protein>
    <submittedName>
        <fullName evidence="6">MFS transporter</fullName>
    </submittedName>
</protein>
<dbReference type="InterPro" id="IPR011701">
    <property type="entry name" value="MFS"/>
</dbReference>
<accession>A0A2H0N511</accession>
<dbReference type="AlphaFoldDB" id="A0A2H0N511"/>
<dbReference type="SUPFAM" id="SSF103473">
    <property type="entry name" value="MFS general substrate transporter"/>
    <property type="match status" value="1"/>
</dbReference>
<evidence type="ECO:0000259" key="5">
    <source>
        <dbReference type="PROSITE" id="PS50850"/>
    </source>
</evidence>
<dbReference type="PANTHER" id="PTHR23526:SF2">
    <property type="entry name" value="MAJOR FACILITATOR SUPERFAMILY (MFS) PROFILE DOMAIN-CONTAINING PROTEIN"/>
    <property type="match status" value="1"/>
</dbReference>
<dbReference type="PROSITE" id="PS50850">
    <property type="entry name" value="MFS"/>
    <property type="match status" value="1"/>
</dbReference>
<dbReference type="PANTHER" id="PTHR23526">
    <property type="entry name" value="INTEGRAL MEMBRANE TRANSPORT PROTEIN-RELATED"/>
    <property type="match status" value="1"/>
</dbReference>
<dbReference type="GO" id="GO:0022857">
    <property type="term" value="F:transmembrane transporter activity"/>
    <property type="evidence" value="ECO:0007669"/>
    <property type="project" value="InterPro"/>
</dbReference>
<keyword evidence="2 4" id="KW-1133">Transmembrane helix</keyword>
<keyword evidence="1 4" id="KW-0812">Transmembrane</keyword>
<evidence type="ECO:0000256" key="1">
    <source>
        <dbReference type="ARBA" id="ARBA00022692"/>
    </source>
</evidence>
<feature type="transmembrane region" description="Helical" evidence="4">
    <location>
        <begin position="71"/>
        <end position="89"/>
    </location>
</feature>
<dbReference type="Gene3D" id="1.20.1250.20">
    <property type="entry name" value="MFS general substrate transporter like domains"/>
    <property type="match status" value="1"/>
</dbReference>
<dbReference type="Pfam" id="PF07690">
    <property type="entry name" value="MFS_1"/>
    <property type="match status" value="1"/>
</dbReference>
<dbReference type="Proteomes" id="UP000229600">
    <property type="component" value="Unassembled WGS sequence"/>
</dbReference>
<evidence type="ECO:0000256" key="2">
    <source>
        <dbReference type="ARBA" id="ARBA00022989"/>
    </source>
</evidence>
<reference evidence="6 7" key="1">
    <citation type="submission" date="2017-09" db="EMBL/GenBank/DDBJ databases">
        <title>Depth-based differentiation of microbial function through sediment-hosted aquifers and enrichment of novel symbionts in the deep terrestrial subsurface.</title>
        <authorList>
            <person name="Probst A.J."/>
            <person name="Ladd B."/>
            <person name="Jarett J.K."/>
            <person name="Geller-Mcgrath D.E."/>
            <person name="Sieber C.M."/>
            <person name="Emerson J.B."/>
            <person name="Anantharaman K."/>
            <person name="Thomas B.C."/>
            <person name="Malmstrom R."/>
            <person name="Stieglmeier M."/>
            <person name="Klingl A."/>
            <person name="Woyke T."/>
            <person name="Ryan C.M."/>
            <person name="Banfield J.F."/>
        </authorList>
    </citation>
    <scope>NUCLEOTIDE SEQUENCE [LARGE SCALE GENOMIC DNA]</scope>
    <source>
        <strain evidence="6">CG11_big_fil_rev_8_21_14_0_20_39_34</strain>
    </source>
</reference>
<feature type="transmembrane region" description="Helical" evidence="4">
    <location>
        <begin position="41"/>
        <end position="59"/>
    </location>
</feature>
<feature type="transmembrane region" description="Helical" evidence="4">
    <location>
        <begin position="95"/>
        <end position="116"/>
    </location>
</feature>
<feature type="transmembrane region" description="Helical" evidence="4">
    <location>
        <begin position="128"/>
        <end position="151"/>
    </location>
</feature>
<feature type="domain" description="Major facilitator superfamily (MFS) profile" evidence="5">
    <location>
        <begin position="4"/>
        <end position="182"/>
    </location>
</feature>
<feature type="transmembrane region" description="Helical" evidence="4">
    <location>
        <begin position="7"/>
        <end position="29"/>
    </location>
</feature>
<name>A0A2H0N511_9BACT</name>
<dbReference type="InterPro" id="IPR036259">
    <property type="entry name" value="MFS_trans_sf"/>
</dbReference>
<evidence type="ECO:0000256" key="3">
    <source>
        <dbReference type="ARBA" id="ARBA00023136"/>
    </source>
</evidence>
<evidence type="ECO:0000313" key="7">
    <source>
        <dbReference type="Proteomes" id="UP000229600"/>
    </source>
</evidence>
<keyword evidence="3 4" id="KW-0472">Membrane</keyword>
<organism evidence="6 7">
    <name type="scientific">Candidatus Magasanikbacteria bacterium CG11_big_fil_rev_8_21_14_0_20_39_34</name>
    <dbReference type="NCBI Taxonomy" id="1974653"/>
    <lineage>
        <taxon>Bacteria</taxon>
        <taxon>Candidatus Magasanikiibacteriota</taxon>
    </lineage>
</organism>
<comment type="caution">
    <text evidence="6">The sequence shown here is derived from an EMBL/GenBank/DDBJ whole genome shotgun (WGS) entry which is preliminary data.</text>
</comment>
<proteinExistence type="predicted"/>
<dbReference type="EMBL" id="PCWN01000007">
    <property type="protein sequence ID" value="PIR03990.1"/>
    <property type="molecule type" value="Genomic_DNA"/>
</dbReference>
<dbReference type="InterPro" id="IPR020846">
    <property type="entry name" value="MFS_dom"/>
</dbReference>
<dbReference type="InterPro" id="IPR052528">
    <property type="entry name" value="Sugar_transport-like"/>
</dbReference>
<sequence length="182" mass="19920">MNKNIKILLLGANIWFFGEGLLGPLFAVYTQKVGGDVLDISWAWATYLILAGCLYILVGKLTDKHNNKEKVMVIGYALNAIMTFGYLLVSVPWHLFVVQAGLGVAVAMSTPTWNALYAKYSDKEYDGFLWGLAGGMAQICTGLAIIVGGYIVSYGSFKILFITMGTLQTISTIYQAQILKNN</sequence>
<gene>
    <name evidence="6" type="ORF">COV59_02290</name>
</gene>
<evidence type="ECO:0000256" key="4">
    <source>
        <dbReference type="SAM" id="Phobius"/>
    </source>
</evidence>